<sequence length="419" mass="45450">MIVLVVALVLGVMIFAGLIPIGGGPGGQVVTGNLVMWGFARSSTVSPILTKYNEQNQNITVSYVEKNPAAFDREYIEALANGAGPDLLLLPQDLIWRYKGRLTPIPYASFPAATFRDSFVSMADLYLDPRGILGLPIILDPLVMYYNRNLLDSAGVAKPPEFWDEFLTLAPILTKQTTPGSIDTAGVALGTYSNVTNAKEIISAMILQSGNPVTLLSGANLIPNLSDAGRITEAVLRFYTEFSNPSKEAYSWNRSFSSSRNAFISENLAIYFGFAGELFSLRETNPNLNFDVAKLPQSRTAKTEATFGKLSALAISKNTKNPPAALAAVNALSAPAYGVQFAQALSLPPPRRDLLAVIPPSPHYLKTFYRSALISKAWLDPSPEATDLIFKNMIDNIVSGRFTLSQSISEAQKEMSAIR</sequence>
<dbReference type="STRING" id="1801743.A2824_01005"/>
<dbReference type="PANTHER" id="PTHR43649:SF12">
    <property type="entry name" value="DIACETYLCHITOBIOSE BINDING PROTEIN DASA"/>
    <property type="match status" value="1"/>
</dbReference>
<gene>
    <name evidence="1" type="ORF">A2824_01005</name>
</gene>
<dbReference type="Pfam" id="PF01547">
    <property type="entry name" value="SBP_bac_1"/>
    <property type="match status" value="1"/>
</dbReference>
<organism evidence="1 2">
    <name type="scientific">Candidatus Nomurabacteria bacterium RIFCSPHIGHO2_01_FULL_42_16</name>
    <dbReference type="NCBI Taxonomy" id="1801743"/>
    <lineage>
        <taxon>Bacteria</taxon>
        <taxon>Candidatus Nomuraibacteriota</taxon>
    </lineage>
</organism>
<evidence type="ECO:0008006" key="3">
    <source>
        <dbReference type="Google" id="ProtNLM"/>
    </source>
</evidence>
<evidence type="ECO:0000313" key="1">
    <source>
        <dbReference type="EMBL" id="OGI70525.1"/>
    </source>
</evidence>
<dbReference type="Gene3D" id="3.40.190.10">
    <property type="entry name" value="Periplasmic binding protein-like II"/>
    <property type="match status" value="1"/>
</dbReference>
<name>A0A1F6VM44_9BACT</name>
<dbReference type="AlphaFoldDB" id="A0A1F6VM44"/>
<dbReference type="PANTHER" id="PTHR43649">
    <property type="entry name" value="ARABINOSE-BINDING PROTEIN-RELATED"/>
    <property type="match status" value="1"/>
</dbReference>
<dbReference type="InterPro" id="IPR006059">
    <property type="entry name" value="SBP"/>
</dbReference>
<dbReference type="EMBL" id="MFTT01000004">
    <property type="protein sequence ID" value="OGI70525.1"/>
    <property type="molecule type" value="Genomic_DNA"/>
</dbReference>
<protein>
    <recommendedName>
        <fullName evidence="3">ABC transporter substrate-binding protein</fullName>
    </recommendedName>
</protein>
<accession>A0A1F6VM44</accession>
<comment type="caution">
    <text evidence="1">The sequence shown here is derived from an EMBL/GenBank/DDBJ whole genome shotgun (WGS) entry which is preliminary data.</text>
</comment>
<proteinExistence type="predicted"/>
<dbReference type="InterPro" id="IPR050490">
    <property type="entry name" value="Bact_solute-bd_prot1"/>
</dbReference>
<dbReference type="SUPFAM" id="SSF53850">
    <property type="entry name" value="Periplasmic binding protein-like II"/>
    <property type="match status" value="1"/>
</dbReference>
<dbReference type="Proteomes" id="UP000178059">
    <property type="component" value="Unassembled WGS sequence"/>
</dbReference>
<reference evidence="1 2" key="1">
    <citation type="journal article" date="2016" name="Nat. Commun.">
        <title>Thousands of microbial genomes shed light on interconnected biogeochemical processes in an aquifer system.</title>
        <authorList>
            <person name="Anantharaman K."/>
            <person name="Brown C.T."/>
            <person name="Hug L.A."/>
            <person name="Sharon I."/>
            <person name="Castelle C.J."/>
            <person name="Probst A.J."/>
            <person name="Thomas B.C."/>
            <person name="Singh A."/>
            <person name="Wilkins M.J."/>
            <person name="Karaoz U."/>
            <person name="Brodie E.L."/>
            <person name="Williams K.H."/>
            <person name="Hubbard S.S."/>
            <person name="Banfield J.F."/>
        </authorList>
    </citation>
    <scope>NUCLEOTIDE SEQUENCE [LARGE SCALE GENOMIC DNA]</scope>
</reference>
<evidence type="ECO:0000313" key="2">
    <source>
        <dbReference type="Proteomes" id="UP000178059"/>
    </source>
</evidence>